<feature type="transmembrane region" description="Helical" evidence="1">
    <location>
        <begin position="434"/>
        <end position="456"/>
    </location>
</feature>
<proteinExistence type="predicted"/>
<dbReference type="Proteomes" id="UP000605427">
    <property type="component" value="Unassembled WGS sequence"/>
</dbReference>
<gene>
    <name evidence="2" type="ORF">GCM10007362_04980</name>
</gene>
<feature type="transmembrane region" description="Helical" evidence="1">
    <location>
        <begin position="296"/>
        <end position="316"/>
    </location>
</feature>
<keyword evidence="1" id="KW-1133">Transmembrane helix</keyword>
<evidence type="ECO:0000313" key="2">
    <source>
        <dbReference type="EMBL" id="GGH69663.1"/>
    </source>
</evidence>
<feature type="transmembrane region" description="Helical" evidence="1">
    <location>
        <begin position="108"/>
        <end position="130"/>
    </location>
</feature>
<feature type="transmembrane region" description="Helical" evidence="1">
    <location>
        <begin position="328"/>
        <end position="348"/>
    </location>
</feature>
<dbReference type="NCBIfam" id="TIGR00792">
    <property type="entry name" value="gph"/>
    <property type="match status" value="1"/>
</dbReference>
<dbReference type="RefSeq" id="WP_172238583.1">
    <property type="nucleotide sequence ID" value="NZ_BMDD01000001.1"/>
</dbReference>
<protein>
    <submittedName>
        <fullName evidence="2">MFS transporter</fullName>
    </submittedName>
</protein>
<dbReference type="PANTHER" id="PTHR11328">
    <property type="entry name" value="MAJOR FACILITATOR SUPERFAMILY DOMAIN-CONTAINING PROTEIN"/>
    <property type="match status" value="1"/>
</dbReference>
<dbReference type="SUPFAM" id="SSF103473">
    <property type="entry name" value="MFS general substrate transporter"/>
    <property type="match status" value="1"/>
</dbReference>
<dbReference type="PANTHER" id="PTHR11328:SF24">
    <property type="entry name" value="MAJOR FACILITATOR SUPERFAMILY (MFS) PROFILE DOMAIN-CONTAINING PROTEIN"/>
    <property type="match status" value="1"/>
</dbReference>
<dbReference type="EMBL" id="BMDD01000001">
    <property type="protein sequence ID" value="GGH69663.1"/>
    <property type="molecule type" value="Genomic_DNA"/>
</dbReference>
<evidence type="ECO:0000313" key="3">
    <source>
        <dbReference type="Proteomes" id="UP000605427"/>
    </source>
</evidence>
<feature type="transmembrane region" description="Helical" evidence="1">
    <location>
        <begin position="400"/>
        <end position="422"/>
    </location>
</feature>
<keyword evidence="1" id="KW-0812">Transmembrane</keyword>
<feature type="transmembrane region" description="Helical" evidence="1">
    <location>
        <begin position="207"/>
        <end position="228"/>
    </location>
</feature>
<organism evidence="2 3">
    <name type="scientific">Saccharibacillus endophyticus</name>
    <dbReference type="NCBI Taxonomy" id="2060666"/>
    <lineage>
        <taxon>Bacteria</taxon>
        <taxon>Bacillati</taxon>
        <taxon>Bacillota</taxon>
        <taxon>Bacilli</taxon>
        <taxon>Bacillales</taxon>
        <taxon>Paenibacillaceae</taxon>
        <taxon>Saccharibacillus</taxon>
    </lineage>
</organism>
<sequence length="480" mass="52064">MKAEKNEINRLDPIASKPKKTLGVDADGIQKTMTLKHYLGDGASMVAVNSISGLAGMLTFFYTDKIGLAAAAVGTIMLLTRILDAFIDLMMGKIVDSTKSKYGKARPWFLWMIVPAIASIILLFTVPVSASDSVKYVYAFVTITLATGFVYSAIAIPLGSLMALRTRSTEERGKMGITRAAFGYAIGMAVAIFLIPMSNMLGGDQKAWIIIGVTLGILSGLALLTTFLSSEEKVDGDRLKETAEEDRVTFRESIRLLFKNKYWVIMLFINILYQMSNSISGSTNVYYTKYILGNENLVGVMGAVGLLPVLIGFALVGPMIKKYGITRTAQIGFLIGIASTGIRCFMPYSFLGALIFGSFSTFAMIPMMAVSGVLLANTIEYGEWQSGKRIVGMANSGSSFGQKVGMGIGTAMIGWILAFGSYDGTLAVQSDSAIASILALTIYLPFALFVVSYLLLRKYDLDKKYPQIVKELEARKQANN</sequence>
<dbReference type="Pfam" id="PF13347">
    <property type="entry name" value="MFS_2"/>
    <property type="match status" value="1"/>
</dbReference>
<feature type="transmembrane region" description="Helical" evidence="1">
    <location>
        <begin position="176"/>
        <end position="195"/>
    </location>
</feature>
<keyword evidence="3" id="KW-1185">Reference proteome</keyword>
<dbReference type="InterPro" id="IPR039672">
    <property type="entry name" value="MFS_2"/>
</dbReference>
<feature type="transmembrane region" description="Helical" evidence="1">
    <location>
        <begin position="260"/>
        <end position="276"/>
    </location>
</feature>
<feature type="transmembrane region" description="Helical" evidence="1">
    <location>
        <begin position="136"/>
        <end position="164"/>
    </location>
</feature>
<keyword evidence="1" id="KW-0472">Membrane</keyword>
<feature type="transmembrane region" description="Helical" evidence="1">
    <location>
        <begin position="354"/>
        <end position="379"/>
    </location>
</feature>
<comment type="caution">
    <text evidence="2">The sequence shown here is derived from an EMBL/GenBank/DDBJ whole genome shotgun (WGS) entry which is preliminary data.</text>
</comment>
<dbReference type="InterPro" id="IPR001927">
    <property type="entry name" value="Na/Gal_symport"/>
</dbReference>
<dbReference type="CDD" id="cd17332">
    <property type="entry name" value="MFS_MelB_like"/>
    <property type="match status" value="1"/>
</dbReference>
<reference evidence="3" key="1">
    <citation type="journal article" date="2019" name="Int. J. Syst. Evol. Microbiol.">
        <title>The Global Catalogue of Microorganisms (GCM) 10K type strain sequencing project: providing services to taxonomists for standard genome sequencing and annotation.</title>
        <authorList>
            <consortium name="The Broad Institute Genomics Platform"/>
            <consortium name="The Broad Institute Genome Sequencing Center for Infectious Disease"/>
            <person name="Wu L."/>
            <person name="Ma J."/>
        </authorList>
    </citation>
    <scope>NUCLEOTIDE SEQUENCE [LARGE SCALE GENOMIC DNA]</scope>
    <source>
        <strain evidence="3">CCM 8702</strain>
    </source>
</reference>
<dbReference type="Gene3D" id="1.20.1250.20">
    <property type="entry name" value="MFS general substrate transporter like domains"/>
    <property type="match status" value="2"/>
</dbReference>
<dbReference type="InterPro" id="IPR036259">
    <property type="entry name" value="MFS_trans_sf"/>
</dbReference>
<name>A0ABQ1ZNC2_9BACL</name>
<feature type="transmembrane region" description="Helical" evidence="1">
    <location>
        <begin position="38"/>
        <end position="62"/>
    </location>
</feature>
<accession>A0ABQ1ZNC2</accession>
<feature type="transmembrane region" description="Helical" evidence="1">
    <location>
        <begin position="68"/>
        <end position="87"/>
    </location>
</feature>
<evidence type="ECO:0000256" key="1">
    <source>
        <dbReference type="SAM" id="Phobius"/>
    </source>
</evidence>